<dbReference type="PATRIC" id="fig|883112.3.peg.1234"/>
<evidence type="ECO:0000259" key="1">
    <source>
        <dbReference type="Pfam" id="PF12146"/>
    </source>
</evidence>
<reference evidence="2 3" key="1">
    <citation type="submission" date="2012-07" db="EMBL/GenBank/DDBJ databases">
        <title>The Genome Sequence of Facklamia ignava CCUG 37419.</title>
        <authorList>
            <consortium name="The Broad Institute Genome Sequencing Platform"/>
            <person name="Earl A."/>
            <person name="Ward D."/>
            <person name="Feldgarden M."/>
            <person name="Gevers D."/>
            <person name="Huys G."/>
            <person name="Walker B."/>
            <person name="Young S.K."/>
            <person name="Zeng Q."/>
            <person name="Gargeya S."/>
            <person name="Fitzgerald M."/>
            <person name="Haas B."/>
            <person name="Abouelleil A."/>
            <person name="Alvarado L."/>
            <person name="Arachchi H.M."/>
            <person name="Berlin A.M."/>
            <person name="Chapman S.B."/>
            <person name="Goldberg J."/>
            <person name="Griggs A."/>
            <person name="Gujja S."/>
            <person name="Hansen M."/>
            <person name="Howarth C."/>
            <person name="Imamovic A."/>
            <person name="Larimer J."/>
            <person name="McCowen C."/>
            <person name="Montmayeur A."/>
            <person name="Murphy C."/>
            <person name="Neiman D."/>
            <person name="Pearson M."/>
            <person name="Priest M."/>
            <person name="Roberts A."/>
            <person name="Saif S."/>
            <person name="Shea T."/>
            <person name="Sisk P."/>
            <person name="Sykes S."/>
            <person name="Wortman J."/>
            <person name="Nusbaum C."/>
            <person name="Birren B."/>
        </authorList>
    </citation>
    <scope>NUCLEOTIDE SEQUENCE [LARGE SCALE GENOMIC DNA]</scope>
    <source>
        <strain evidence="2 3">CCUG 37419</strain>
    </source>
</reference>
<accession>K1LQF9</accession>
<dbReference type="AlphaFoldDB" id="K1LQF9"/>
<dbReference type="PANTHER" id="PTHR43358:SF4">
    <property type="entry name" value="ALPHA_BETA HYDROLASE FOLD-1 DOMAIN-CONTAINING PROTEIN"/>
    <property type="match status" value="1"/>
</dbReference>
<name>K1LQF9_9LACT</name>
<dbReference type="eggNOG" id="COG1073">
    <property type="taxonomic scope" value="Bacteria"/>
</dbReference>
<comment type="caution">
    <text evidence="2">The sequence shown here is derived from an EMBL/GenBank/DDBJ whole genome shotgun (WGS) entry which is preliminary data.</text>
</comment>
<proteinExistence type="predicted"/>
<dbReference type="Pfam" id="PF12146">
    <property type="entry name" value="Hydrolase_4"/>
    <property type="match status" value="1"/>
</dbReference>
<keyword evidence="3" id="KW-1185">Reference proteome</keyword>
<dbReference type="HOGENOM" id="CLU_029375_6_0_9"/>
<dbReference type="PANTHER" id="PTHR43358">
    <property type="entry name" value="ALPHA/BETA-HYDROLASE"/>
    <property type="match status" value="1"/>
</dbReference>
<dbReference type="InterPro" id="IPR029058">
    <property type="entry name" value="AB_hydrolase_fold"/>
</dbReference>
<evidence type="ECO:0000313" key="2">
    <source>
        <dbReference type="EMBL" id="EKB54312.1"/>
    </source>
</evidence>
<dbReference type="Proteomes" id="UP000005147">
    <property type="component" value="Unassembled WGS sequence"/>
</dbReference>
<protein>
    <recommendedName>
        <fullName evidence="1">Serine aminopeptidase S33 domain-containing protein</fullName>
    </recommendedName>
</protein>
<dbReference type="InterPro" id="IPR022742">
    <property type="entry name" value="Hydrolase_4"/>
</dbReference>
<evidence type="ECO:0000313" key="3">
    <source>
        <dbReference type="Proteomes" id="UP000005147"/>
    </source>
</evidence>
<dbReference type="STRING" id="883112.HMPREF9707_01240"/>
<gene>
    <name evidence="2" type="ORF">HMPREF9707_01240</name>
</gene>
<sequence>MRRKITKIILWIVGLLVVLAIGLTLFIGQQVFEGYTNAVSREDTLTYAETYLEKFDNFVKDKNFQKVEFPSSKYDHQIPAILIKEDQNKDIAVLVHGMGGTSRSLTDVMGVFLDLGYNVLAIDQRYSGDNLAPYNTFGVLESYDILDAIDYAKDEMSEEGKLVLWGESYGGASAAIAAGRNEESIDYLILESPVADSNELLDQELYDIEAQQKIPANYMKFAGNLYTMLKLHFSFKDIDASDYLKNITIPVLITNADQDTLTPPHMGEALFEAIPHEKKQLYTAKGFKHAVFPREDTATYRQIVSQFLQQYP</sequence>
<dbReference type="InterPro" id="IPR052920">
    <property type="entry name" value="DNA-binding_regulatory"/>
</dbReference>
<dbReference type="EMBL" id="AGZE01000033">
    <property type="protein sequence ID" value="EKB54312.1"/>
    <property type="molecule type" value="Genomic_DNA"/>
</dbReference>
<feature type="domain" description="Serine aminopeptidase S33" evidence="1">
    <location>
        <begin position="87"/>
        <end position="205"/>
    </location>
</feature>
<dbReference type="RefSeq" id="WP_006701883.1">
    <property type="nucleotide sequence ID" value="NZ_JH932301.1"/>
</dbReference>
<dbReference type="Gene3D" id="3.40.50.1820">
    <property type="entry name" value="alpha/beta hydrolase"/>
    <property type="match status" value="1"/>
</dbReference>
<organism evidence="2 3">
    <name type="scientific">Falseniella ignava CCUG 37419</name>
    <dbReference type="NCBI Taxonomy" id="883112"/>
    <lineage>
        <taxon>Bacteria</taxon>
        <taxon>Bacillati</taxon>
        <taxon>Bacillota</taxon>
        <taxon>Bacilli</taxon>
        <taxon>Lactobacillales</taxon>
        <taxon>Aerococcaceae</taxon>
        <taxon>Falseniella</taxon>
    </lineage>
</organism>
<dbReference type="SUPFAM" id="SSF53474">
    <property type="entry name" value="alpha/beta-Hydrolases"/>
    <property type="match status" value="1"/>
</dbReference>